<proteinExistence type="predicted"/>
<name>M0NYS5_9EURY</name>
<gene>
    <name evidence="1" type="ORF">C469_03490</name>
</gene>
<sequence length="62" mass="7052">MLSATVAERAPSLQEYRDHGEYAATTITRRFDPWQDAVAQAGFEPADARRAEQIFETFEKGF</sequence>
<dbReference type="Proteomes" id="UP000011650">
    <property type="component" value="Unassembled WGS sequence"/>
</dbReference>
<reference evidence="1 2" key="1">
    <citation type="journal article" date="2014" name="PLoS Genet.">
        <title>Phylogenetically driven sequencing of extremely halophilic archaea reveals strategies for static and dynamic osmo-response.</title>
        <authorList>
            <person name="Becker E.A."/>
            <person name="Seitzer P.M."/>
            <person name="Tritt A."/>
            <person name="Larsen D."/>
            <person name="Krusor M."/>
            <person name="Yao A.I."/>
            <person name="Wu D."/>
            <person name="Madern D."/>
            <person name="Eisen J.A."/>
            <person name="Darling A.E."/>
            <person name="Facciotti M.T."/>
        </authorList>
    </citation>
    <scope>NUCLEOTIDE SEQUENCE [LARGE SCALE GENOMIC DNA]</scope>
    <source>
        <strain evidence="1 2">DSM 21995</strain>
    </source>
</reference>
<dbReference type="InterPro" id="IPR041025">
    <property type="entry name" value="HNH_repeat"/>
</dbReference>
<dbReference type="OrthoDB" id="11472at2157"/>
<keyword evidence="2" id="KW-1185">Reference proteome</keyword>
<organism evidence="1 2">
    <name type="scientific">Halorubrum lipolyticum DSM 21995</name>
    <dbReference type="NCBI Taxonomy" id="1227482"/>
    <lineage>
        <taxon>Archaea</taxon>
        <taxon>Methanobacteriati</taxon>
        <taxon>Methanobacteriota</taxon>
        <taxon>Stenosarchaea group</taxon>
        <taxon>Halobacteria</taxon>
        <taxon>Halobacteriales</taxon>
        <taxon>Haloferacaceae</taxon>
        <taxon>Halorubrum</taxon>
    </lineage>
</organism>
<dbReference type="EMBL" id="AOJG01000009">
    <property type="protein sequence ID" value="EMA63052.1"/>
    <property type="molecule type" value="Genomic_DNA"/>
</dbReference>
<dbReference type="PATRIC" id="fig|1227482.3.peg.702"/>
<comment type="caution">
    <text evidence="1">The sequence shown here is derived from an EMBL/GenBank/DDBJ whole genome shotgun (WGS) entry which is preliminary data.</text>
</comment>
<dbReference type="RefSeq" id="WP_008003895.1">
    <property type="nucleotide sequence ID" value="NZ_AOJG01000009.1"/>
</dbReference>
<dbReference type="Pfam" id="PF18780">
    <property type="entry name" value="HNH_repeat"/>
    <property type="match status" value="1"/>
</dbReference>
<evidence type="ECO:0000313" key="1">
    <source>
        <dbReference type="EMBL" id="EMA63052.1"/>
    </source>
</evidence>
<evidence type="ECO:0000313" key="2">
    <source>
        <dbReference type="Proteomes" id="UP000011650"/>
    </source>
</evidence>
<protein>
    <submittedName>
        <fullName evidence="1">Uncharacterized protein</fullName>
    </submittedName>
</protein>
<accession>M0NYS5</accession>
<dbReference type="AlphaFoldDB" id="M0NYS5"/>